<feature type="domain" description="FtsK" evidence="5">
    <location>
        <begin position="465"/>
        <end position="667"/>
    </location>
</feature>
<keyword evidence="4" id="KW-0812">Transmembrane</keyword>
<keyword evidence="4" id="KW-0472">Membrane</keyword>
<keyword evidence="1 3" id="KW-0547">Nucleotide-binding</keyword>
<dbReference type="AlphaFoldDB" id="D2MPT6"/>
<protein>
    <submittedName>
        <fullName evidence="6">FtsK/SpoIIIE family protein</fullName>
    </submittedName>
</protein>
<evidence type="ECO:0000256" key="4">
    <source>
        <dbReference type="SAM" id="Phobius"/>
    </source>
</evidence>
<keyword evidence="7" id="KW-1185">Reference proteome</keyword>
<dbReference type="CDD" id="cd01127">
    <property type="entry name" value="TrwB_TraG_TraD_VirD4"/>
    <property type="match status" value="1"/>
</dbReference>
<feature type="transmembrane region" description="Helical" evidence="4">
    <location>
        <begin position="200"/>
        <end position="220"/>
    </location>
</feature>
<dbReference type="GO" id="GO:0005524">
    <property type="term" value="F:ATP binding"/>
    <property type="evidence" value="ECO:0007669"/>
    <property type="project" value="UniProtKB-UniRule"/>
</dbReference>
<reference evidence="7" key="1">
    <citation type="submission" date="2009-12" db="EMBL/GenBank/DDBJ databases">
        <title>Sequence of Clostridiales genomosp. BVAB3 str. UPII9-5.</title>
        <authorList>
            <person name="Madupu R."/>
            <person name="Durkin A.S."/>
            <person name="Torralba M."/>
            <person name="Methe B."/>
            <person name="Sutton G.G."/>
            <person name="Strausberg R.L."/>
            <person name="Nelson K.E."/>
        </authorList>
    </citation>
    <scope>NUCLEOTIDE SEQUENCE [LARGE SCALE GENOMIC DNA]</scope>
    <source>
        <strain evidence="7">W1219</strain>
    </source>
</reference>
<organism evidence="6 7">
    <name type="scientific">Bulleidia extructa W1219</name>
    <dbReference type="NCBI Taxonomy" id="679192"/>
    <lineage>
        <taxon>Bacteria</taxon>
        <taxon>Bacillati</taxon>
        <taxon>Bacillota</taxon>
        <taxon>Erysipelotrichia</taxon>
        <taxon>Erysipelotrichales</taxon>
        <taxon>Erysipelotrichaceae</taxon>
        <taxon>Bulleidia</taxon>
    </lineage>
</organism>
<proteinExistence type="predicted"/>
<accession>D2MPT6</accession>
<gene>
    <name evidence="6" type="ORF">HMPREF9013_0323</name>
</gene>
<dbReference type="PROSITE" id="PS50901">
    <property type="entry name" value="FTSK"/>
    <property type="match status" value="1"/>
</dbReference>
<dbReference type="PANTHER" id="PTHR22683:SF1">
    <property type="entry name" value="TYPE VII SECRETION SYSTEM PROTEIN ESSC"/>
    <property type="match status" value="1"/>
</dbReference>
<evidence type="ECO:0000256" key="3">
    <source>
        <dbReference type="PROSITE-ProRule" id="PRU00289"/>
    </source>
</evidence>
<dbReference type="GO" id="GO:0003677">
    <property type="term" value="F:DNA binding"/>
    <property type="evidence" value="ECO:0007669"/>
    <property type="project" value="InterPro"/>
</dbReference>
<keyword evidence="4" id="KW-1133">Transmembrane helix</keyword>
<feature type="binding site" evidence="3">
    <location>
        <begin position="485"/>
        <end position="492"/>
    </location>
    <ligand>
        <name>ATP</name>
        <dbReference type="ChEBI" id="CHEBI:30616"/>
    </ligand>
</feature>
<dbReference type="Proteomes" id="UP000005017">
    <property type="component" value="Unassembled WGS sequence"/>
</dbReference>
<dbReference type="InterPro" id="IPR002543">
    <property type="entry name" value="FtsK_dom"/>
</dbReference>
<evidence type="ECO:0000259" key="5">
    <source>
        <dbReference type="PROSITE" id="PS50901"/>
    </source>
</evidence>
<dbReference type="Gene3D" id="3.40.50.300">
    <property type="entry name" value="P-loop containing nucleotide triphosphate hydrolases"/>
    <property type="match status" value="1"/>
</dbReference>
<evidence type="ECO:0000313" key="6">
    <source>
        <dbReference type="EMBL" id="EFC05389.1"/>
    </source>
</evidence>
<dbReference type="PANTHER" id="PTHR22683">
    <property type="entry name" value="SPORULATION PROTEIN RELATED"/>
    <property type="match status" value="1"/>
</dbReference>
<evidence type="ECO:0000256" key="1">
    <source>
        <dbReference type="ARBA" id="ARBA00022741"/>
    </source>
</evidence>
<dbReference type="EMBL" id="ADFR01000014">
    <property type="protein sequence ID" value="EFC05389.1"/>
    <property type="molecule type" value="Genomic_DNA"/>
</dbReference>
<dbReference type="STRING" id="679192.HMPREF9013_0323"/>
<dbReference type="InterPro" id="IPR027417">
    <property type="entry name" value="P-loop_NTPase"/>
</dbReference>
<keyword evidence="2 3" id="KW-0067">ATP-binding</keyword>
<name>D2MPT6_9FIRM</name>
<evidence type="ECO:0000256" key="2">
    <source>
        <dbReference type="ARBA" id="ARBA00022840"/>
    </source>
</evidence>
<comment type="caution">
    <text evidence="6">The sequence shown here is derived from an EMBL/GenBank/DDBJ whole genome shotgun (WGS) entry which is preliminary data.</text>
</comment>
<dbReference type="InterPro" id="IPR050206">
    <property type="entry name" value="FtsK/SpoIIIE/SftA"/>
</dbReference>
<evidence type="ECO:0000313" key="7">
    <source>
        <dbReference type="Proteomes" id="UP000005017"/>
    </source>
</evidence>
<dbReference type="eggNOG" id="COG1674">
    <property type="taxonomic scope" value="Bacteria"/>
</dbReference>
<sequence>MLYHQKQVRQIALNECFADKLKVEFHEGFYLGKKRLESHQWLYFRYHHEQYGLWIEDHPSYSYIFPCDLWLEKDLPKEVPILKLKANGEIEPLGRQWAKGDGLDYYQYHLEWHDFGWLVNTNLLEKKVKIEKHHRKELYFPKIEEPIVPKISDPAISSIHPKRSLFLQMGPGLTMAFATLMNAMVQSIRLYEQGKPYEELLFVFLMPMMMLISILLWQPLNRFAENKQEKKIQEVQKEEYRKKAEKNWHSFLTIFQSYQETIKQSFFSLDSCLRHPSGIWMGLGFYQETIPYLIPKTIKKLKIENFTNQQLLFSSSEEDFIQWIRRWDALYQAGDVPAYLLASKTWFSNYPEVLQLPIFYHHGKRHLYEAGQTFEMEEGGILFSLIPLTDKHKGTCFVWSHQALQYPFEKRLLYCQSKMIVEDQMEKRIYQPLDIEQKDYRADPYQIQKTKSNPHQKGLVCVMEEGNLSLDLSENKMGPHAIITGTTGSGKSELVLYWLLSMAKQNSPEQLQILLFDFKGDSLKQSLRFKGKTIPHINASISDLQVDEVDRALCGLEQECRYREALFQKASTCFQEPITSLAQYQKYQKKGWERLPEIVLVFDEFAQFKQRFPDKLNPFVTLARIGRSLGIHFILITQKASGVISEQIWANIRLRICMKVTDRQDCLDTLHQDRRKELKSAGDFIAHYDETYIQGHCPYLEDYISPKENKVELDHQLQPIPTYKKGQIRLREYLLEKIIEKKEENHLRSIWLKAPSSDLLRNSLLGILDDYETARYISIPLEEVKRPILFIYDDPKDLYYLKKRLGKDTFQARSIHEKIGLSEEKYFILYKGPLTLDRMSQYFHQMKRIHSLRKGEALCLYQGKIQKILIF</sequence>
<dbReference type="SUPFAM" id="SSF52540">
    <property type="entry name" value="P-loop containing nucleoside triphosphate hydrolases"/>
    <property type="match status" value="1"/>
</dbReference>
<dbReference type="Pfam" id="PF01580">
    <property type="entry name" value="FtsK_SpoIIIE"/>
    <property type="match status" value="1"/>
</dbReference>